<accession>A0A0F9DIL0</accession>
<protein>
    <recommendedName>
        <fullName evidence="2">PD-(D/E)XK endonuclease-like domain-containing protein</fullName>
    </recommendedName>
</protein>
<name>A0A0F9DIL0_9ZZZZ</name>
<sequence>MISFRESDHSYWLNDVRVPGVNEIIEAVGLTDPAAKKNYTPFHAARGKALHKATYLHDMGVLDESSIDPEIAGCFEAYKLFVKQYIPTWFNELIVFNSDLFYVGTLDRFGQLSTIDDSVIIDIKTGQKAKWHAIQLALYAIALTKDISTNPKLYGLYLKKDGTFKASRDLVDYTSPDIYKVAEAVTRVFHWKDK</sequence>
<organism evidence="1">
    <name type="scientific">marine sediment metagenome</name>
    <dbReference type="NCBI Taxonomy" id="412755"/>
    <lineage>
        <taxon>unclassified sequences</taxon>
        <taxon>metagenomes</taxon>
        <taxon>ecological metagenomes</taxon>
    </lineage>
</organism>
<dbReference type="InterPro" id="IPR011604">
    <property type="entry name" value="PDDEXK-like_dom_sf"/>
</dbReference>
<evidence type="ECO:0008006" key="2">
    <source>
        <dbReference type="Google" id="ProtNLM"/>
    </source>
</evidence>
<reference evidence="1" key="1">
    <citation type="journal article" date="2015" name="Nature">
        <title>Complex archaea that bridge the gap between prokaryotes and eukaryotes.</title>
        <authorList>
            <person name="Spang A."/>
            <person name="Saw J.H."/>
            <person name="Jorgensen S.L."/>
            <person name="Zaremba-Niedzwiedzka K."/>
            <person name="Martijn J."/>
            <person name="Lind A.E."/>
            <person name="van Eijk R."/>
            <person name="Schleper C."/>
            <person name="Guy L."/>
            <person name="Ettema T.J."/>
        </authorList>
    </citation>
    <scope>NUCLEOTIDE SEQUENCE</scope>
</reference>
<gene>
    <name evidence="1" type="ORF">LCGC14_2484260</name>
</gene>
<evidence type="ECO:0000313" key="1">
    <source>
        <dbReference type="EMBL" id="KKL17566.1"/>
    </source>
</evidence>
<proteinExistence type="predicted"/>
<comment type="caution">
    <text evidence="1">The sequence shown here is derived from an EMBL/GenBank/DDBJ whole genome shotgun (WGS) entry which is preliminary data.</text>
</comment>
<dbReference type="Gene3D" id="3.90.320.10">
    <property type="match status" value="1"/>
</dbReference>
<dbReference type="AlphaFoldDB" id="A0A0F9DIL0"/>
<dbReference type="EMBL" id="LAZR01039209">
    <property type="protein sequence ID" value="KKL17566.1"/>
    <property type="molecule type" value="Genomic_DNA"/>
</dbReference>